<dbReference type="KEGG" id="spu:588846"/>
<evidence type="ECO:0000256" key="8">
    <source>
        <dbReference type="ARBA" id="ARBA00023242"/>
    </source>
</evidence>
<keyword evidence="7" id="KW-0508">mRNA splicing</keyword>
<dbReference type="GO" id="GO:0005687">
    <property type="term" value="C:U4 snRNP"/>
    <property type="evidence" value="ECO:0000318"/>
    <property type="project" value="GO_Central"/>
</dbReference>
<keyword evidence="15" id="KW-1185">Reference proteome</keyword>
<dbReference type="InterPro" id="IPR027105">
    <property type="entry name" value="Prp31"/>
</dbReference>
<evidence type="ECO:0000256" key="9">
    <source>
        <dbReference type="ARBA" id="ARBA00023274"/>
    </source>
</evidence>
<dbReference type="RefSeq" id="XP_011664928.1">
    <property type="nucleotide sequence ID" value="XM_011666626.2"/>
</dbReference>
<proteinExistence type="inferred from homology"/>
<dbReference type="PROSITE" id="PS51358">
    <property type="entry name" value="NOP"/>
    <property type="match status" value="1"/>
</dbReference>
<dbReference type="OrthoDB" id="4771285at2759"/>
<evidence type="ECO:0000256" key="6">
    <source>
        <dbReference type="ARBA" id="ARBA00022884"/>
    </source>
</evidence>
<evidence type="ECO:0000256" key="1">
    <source>
        <dbReference type="ARBA" id="ARBA00004123"/>
    </source>
</evidence>
<dbReference type="Pfam" id="PF09785">
    <property type="entry name" value="Prp31_C"/>
    <property type="match status" value="1"/>
</dbReference>
<keyword evidence="9" id="KW-0687">Ribonucleoprotein</keyword>
<evidence type="ECO:0000313" key="15">
    <source>
        <dbReference type="Proteomes" id="UP000007110"/>
    </source>
</evidence>
<dbReference type="InterPro" id="IPR012976">
    <property type="entry name" value="NOSIC"/>
</dbReference>
<dbReference type="Pfam" id="PF01798">
    <property type="entry name" value="Nop"/>
    <property type="match status" value="1"/>
</dbReference>
<organism evidence="14 15">
    <name type="scientific">Strongylocentrotus purpuratus</name>
    <name type="common">Purple sea urchin</name>
    <dbReference type="NCBI Taxonomy" id="7668"/>
    <lineage>
        <taxon>Eukaryota</taxon>
        <taxon>Metazoa</taxon>
        <taxon>Echinodermata</taxon>
        <taxon>Eleutherozoa</taxon>
        <taxon>Echinozoa</taxon>
        <taxon>Echinoidea</taxon>
        <taxon>Euechinoidea</taxon>
        <taxon>Echinacea</taxon>
        <taxon>Camarodonta</taxon>
        <taxon>Echinidea</taxon>
        <taxon>Strongylocentrotidae</taxon>
        <taxon>Strongylocentrotus</taxon>
    </lineage>
</organism>
<protein>
    <recommendedName>
        <fullName evidence="3">U4/U6 small nuclear ribonucleoprotein Prp31</fullName>
    </recommendedName>
    <alternativeName>
        <fullName evidence="10">Pre-mRNA-processing factor 31</fullName>
    </alternativeName>
</protein>
<dbReference type="GO" id="GO:0000244">
    <property type="term" value="P:spliceosomal tri-snRNP complex assembly"/>
    <property type="evidence" value="ECO:0007669"/>
    <property type="project" value="InterPro"/>
</dbReference>
<comment type="similarity">
    <text evidence="2">Belongs to the PRP31 family.</text>
</comment>
<feature type="region of interest" description="Disordered" evidence="12">
    <location>
        <begin position="423"/>
        <end position="449"/>
    </location>
</feature>
<dbReference type="GO" id="GO:0046540">
    <property type="term" value="C:U4/U6 x U5 tri-snRNP complex"/>
    <property type="evidence" value="ECO:0007669"/>
    <property type="project" value="InterPro"/>
</dbReference>
<keyword evidence="6" id="KW-0694">RNA-binding</keyword>
<dbReference type="GO" id="GO:0003723">
    <property type="term" value="F:RNA binding"/>
    <property type="evidence" value="ECO:0007669"/>
    <property type="project" value="UniProtKB-KW"/>
</dbReference>
<dbReference type="SUPFAM" id="SSF89124">
    <property type="entry name" value="Nop domain"/>
    <property type="match status" value="1"/>
</dbReference>
<keyword evidence="4" id="KW-0507">mRNA processing</keyword>
<feature type="region of interest" description="Disordered" evidence="12">
    <location>
        <begin position="329"/>
        <end position="356"/>
    </location>
</feature>
<dbReference type="RefSeq" id="XP_793603.3">
    <property type="nucleotide sequence ID" value="XM_788510.5"/>
</dbReference>
<comment type="function">
    <text evidence="11">Involved in pre-mRNA splicing as component of the spliceosome. Required for the assembly of the U4/U5/U6 tri-snRNP complex, one of the building blocks of the spliceosome.</text>
</comment>
<dbReference type="InterPro" id="IPR036070">
    <property type="entry name" value="Nop_dom_sf"/>
</dbReference>
<evidence type="ECO:0000256" key="7">
    <source>
        <dbReference type="ARBA" id="ARBA00023187"/>
    </source>
</evidence>
<dbReference type="InterPro" id="IPR002687">
    <property type="entry name" value="Nop_dom"/>
</dbReference>
<keyword evidence="8" id="KW-0539">Nucleus</keyword>
<dbReference type="GeneID" id="588846"/>
<sequence>MSLADELLADLEEIAEEGFIDDAENEKDEDDVIQDVTMEIDTRESSIKSIAKLRDSQKLQSVLTQIKFYQDNPRKGEVMGPVEANPEYQLIVQANNLSVEIENEINIIHKFVRDHYQKRFPELDSLVPNSFEYLSTVKELGNDLERAKNNEKLQEILTNAVIMIVSVSASTTQGTPLTQQELATVFEAGDMAFDLKQAKTDIFTYVESRMSFIAPNLSIIVGASTAAKLMGVAGGLTNLSKMPSCNVLVLGSQRKMLSGFSSSAVLPHTGYIYYSDIVQATPQEMRRQAARLVSAKCTLASRIDSFHESPIGTMGLNLRAEIERKLAKMQEPPPPKQSKALPLPLDQPRKKRGGRRLRKMKDKLGMTEMRKQANRMNFAEIEEDAYQEDLGFSLGQIGKGGSGRVRAAQVDNKTQVKISKSLQRQLHRQQMHGGRSTVRGRETSGTSSSIAFTPLQGLEIVNPHANDFKAQEANDRYFSTISGFQKVKDDAGVN</sequence>
<dbReference type="GO" id="GO:0097526">
    <property type="term" value="C:spliceosomal tri-snRNP complex"/>
    <property type="evidence" value="ECO:0000318"/>
    <property type="project" value="GO_Central"/>
</dbReference>
<dbReference type="EnsemblMetazoa" id="XM_788510">
    <property type="protein sequence ID" value="XP_793603"/>
    <property type="gene ID" value="LOC588846"/>
</dbReference>
<dbReference type="Gene3D" id="1.10.246.90">
    <property type="entry name" value="Nop domain"/>
    <property type="match status" value="1"/>
</dbReference>
<name>A0A7M7TH79_STRPU</name>
<dbReference type="PANTHER" id="PTHR13904">
    <property type="entry name" value="PRE-MRNA SPLICING FACTOR PRP31"/>
    <property type="match status" value="1"/>
</dbReference>
<dbReference type="AlphaFoldDB" id="A0A7M7TH79"/>
<dbReference type="GO" id="GO:0000398">
    <property type="term" value="P:mRNA splicing, via spliceosome"/>
    <property type="evidence" value="ECO:0000318"/>
    <property type="project" value="GO_Central"/>
</dbReference>
<evidence type="ECO:0000256" key="2">
    <source>
        <dbReference type="ARBA" id="ARBA00005572"/>
    </source>
</evidence>
<dbReference type="GO" id="GO:0071011">
    <property type="term" value="C:precatalytic spliceosome"/>
    <property type="evidence" value="ECO:0000318"/>
    <property type="project" value="GO_Central"/>
</dbReference>
<dbReference type="Proteomes" id="UP000007110">
    <property type="component" value="Unassembled WGS sequence"/>
</dbReference>
<accession>A0A7M7TH79</accession>
<dbReference type="PANTHER" id="PTHR13904:SF0">
    <property type="entry name" value="U4_U6 SMALL NUCLEAR RIBONUCLEOPROTEIN PRP31"/>
    <property type="match status" value="1"/>
</dbReference>
<evidence type="ECO:0000259" key="13">
    <source>
        <dbReference type="PROSITE" id="PS51358"/>
    </source>
</evidence>
<evidence type="ECO:0000256" key="4">
    <source>
        <dbReference type="ARBA" id="ARBA00022664"/>
    </source>
</evidence>
<evidence type="ECO:0000256" key="12">
    <source>
        <dbReference type="SAM" id="MobiDB-lite"/>
    </source>
</evidence>
<dbReference type="SMART" id="SM00931">
    <property type="entry name" value="NOSIC"/>
    <property type="match status" value="1"/>
</dbReference>
<dbReference type="CTD" id="26121"/>
<dbReference type="InterPro" id="IPR019175">
    <property type="entry name" value="Prp31_C"/>
</dbReference>
<evidence type="ECO:0000313" key="14">
    <source>
        <dbReference type="EnsemblMetazoa" id="XP_793603"/>
    </source>
</evidence>
<evidence type="ECO:0000256" key="10">
    <source>
        <dbReference type="ARBA" id="ARBA00030766"/>
    </source>
</evidence>
<dbReference type="EnsemblMetazoa" id="XM_011666626">
    <property type="protein sequence ID" value="XP_011664928"/>
    <property type="gene ID" value="LOC588846"/>
</dbReference>
<evidence type="ECO:0000256" key="3">
    <source>
        <dbReference type="ARBA" id="ARBA00013538"/>
    </source>
</evidence>
<dbReference type="InterPro" id="IPR042239">
    <property type="entry name" value="Nop_C"/>
</dbReference>
<dbReference type="FunFam" id="1.10.287.4070:FF:000003">
    <property type="entry name" value="U4/U6 small nuclear ribonucleoprotein PRP31"/>
    <property type="match status" value="1"/>
</dbReference>
<keyword evidence="5" id="KW-0747">Spliceosome</keyword>
<reference evidence="15" key="1">
    <citation type="submission" date="2015-02" db="EMBL/GenBank/DDBJ databases">
        <title>Genome sequencing for Strongylocentrotus purpuratus.</title>
        <authorList>
            <person name="Murali S."/>
            <person name="Liu Y."/>
            <person name="Vee V."/>
            <person name="English A."/>
            <person name="Wang M."/>
            <person name="Skinner E."/>
            <person name="Han Y."/>
            <person name="Muzny D.M."/>
            <person name="Worley K.C."/>
            <person name="Gibbs R.A."/>
        </authorList>
    </citation>
    <scope>NUCLEOTIDE SEQUENCE</scope>
</reference>
<dbReference type="FunCoup" id="A0A7M7TH79">
    <property type="interactions" value="2015"/>
</dbReference>
<dbReference type="InParanoid" id="A0A7M7TH79"/>
<reference evidence="14" key="2">
    <citation type="submission" date="2021-01" db="UniProtKB">
        <authorList>
            <consortium name="EnsemblMetazoa"/>
        </authorList>
    </citation>
    <scope>IDENTIFICATION</scope>
</reference>
<evidence type="ECO:0000256" key="11">
    <source>
        <dbReference type="ARBA" id="ARBA00045397"/>
    </source>
</evidence>
<dbReference type="FunFam" id="1.10.246.90:FF:000002">
    <property type="entry name" value="U4/U6 small nuclear ribonucleoprotein Prp31"/>
    <property type="match status" value="1"/>
</dbReference>
<evidence type="ECO:0000256" key="5">
    <source>
        <dbReference type="ARBA" id="ARBA00022728"/>
    </source>
</evidence>
<dbReference type="Gene3D" id="1.10.287.4070">
    <property type="match status" value="1"/>
</dbReference>
<dbReference type="OMA" id="IGNGPMD"/>
<feature type="domain" description="Nop" evidence="13">
    <location>
        <begin position="213"/>
        <end position="331"/>
    </location>
</feature>
<comment type="subcellular location">
    <subcellularLocation>
        <location evidence="1">Nucleus</location>
    </subcellularLocation>
</comment>